<reference evidence="2" key="1">
    <citation type="journal article" date="2019" name="Int. J. Syst. Evol. Microbiol.">
        <title>The Global Catalogue of Microorganisms (GCM) 10K type strain sequencing project: providing services to taxonomists for standard genome sequencing and annotation.</title>
        <authorList>
            <consortium name="The Broad Institute Genomics Platform"/>
            <consortium name="The Broad Institute Genome Sequencing Center for Infectious Disease"/>
            <person name="Wu L."/>
            <person name="Ma J."/>
        </authorList>
    </citation>
    <scope>NUCLEOTIDE SEQUENCE [LARGE SCALE GENOMIC DNA]</scope>
    <source>
        <strain evidence="2">JCM 17975</strain>
    </source>
</reference>
<evidence type="ECO:0000313" key="1">
    <source>
        <dbReference type="EMBL" id="GAA4700739.1"/>
    </source>
</evidence>
<proteinExistence type="predicted"/>
<keyword evidence="2" id="KW-1185">Reference proteome</keyword>
<protein>
    <submittedName>
        <fullName evidence="1">Uncharacterized protein</fullName>
    </submittedName>
</protein>
<name>A0ABP8X8L1_9MICO</name>
<sequence length="77" mass="8439">MATLLLTAAADKAQWGRDDVNEAVHRSHHGRLVALTIATWWALSGRAGRATYHARKKWLRFDHGRPNAAALAPPGSD</sequence>
<gene>
    <name evidence="1" type="ORF">GCM10023198_22050</name>
</gene>
<dbReference type="RefSeq" id="WP_253867185.1">
    <property type="nucleotide sequence ID" value="NZ_BAABHM010000011.1"/>
</dbReference>
<organism evidence="1 2">
    <name type="scientific">Promicromonospora umidemergens</name>
    <dbReference type="NCBI Taxonomy" id="629679"/>
    <lineage>
        <taxon>Bacteria</taxon>
        <taxon>Bacillati</taxon>
        <taxon>Actinomycetota</taxon>
        <taxon>Actinomycetes</taxon>
        <taxon>Micrococcales</taxon>
        <taxon>Promicromonosporaceae</taxon>
        <taxon>Promicromonospora</taxon>
    </lineage>
</organism>
<comment type="caution">
    <text evidence="1">The sequence shown here is derived from an EMBL/GenBank/DDBJ whole genome shotgun (WGS) entry which is preliminary data.</text>
</comment>
<accession>A0ABP8X8L1</accession>
<dbReference type="EMBL" id="BAABHM010000011">
    <property type="protein sequence ID" value="GAA4700739.1"/>
    <property type="molecule type" value="Genomic_DNA"/>
</dbReference>
<dbReference type="Proteomes" id="UP001500843">
    <property type="component" value="Unassembled WGS sequence"/>
</dbReference>
<evidence type="ECO:0000313" key="2">
    <source>
        <dbReference type="Proteomes" id="UP001500843"/>
    </source>
</evidence>